<dbReference type="RefSeq" id="WP_367641300.1">
    <property type="nucleotide sequence ID" value="NZ_JBFNQN010000024.1"/>
</dbReference>
<comment type="caution">
    <text evidence="2">The sequence shown here is derived from an EMBL/GenBank/DDBJ whole genome shotgun (WGS) entry which is preliminary data.</text>
</comment>
<sequence length="144" mass="14536">MIEPTTPTGALRGAGSATGAPVGAPSFDLAATASAASPAVTEFEVVSTTRVPEVTAADEIAALVLAVEGVVQLHPGRFGEVATYLPGRRVAGVKLSEQAVEVHVVLAYDTPIRAVAQQIHAAVAAVVDVPVQVYVEDLAAGRAA</sequence>
<name>A0ABV3PE72_9ACTN</name>
<organism evidence="2 3">
    <name type="scientific">Kineococcus endophyticus</name>
    <dbReference type="NCBI Taxonomy" id="1181883"/>
    <lineage>
        <taxon>Bacteria</taxon>
        <taxon>Bacillati</taxon>
        <taxon>Actinomycetota</taxon>
        <taxon>Actinomycetes</taxon>
        <taxon>Kineosporiales</taxon>
        <taxon>Kineosporiaceae</taxon>
        <taxon>Kineococcus</taxon>
    </lineage>
</organism>
<dbReference type="Proteomes" id="UP001555826">
    <property type="component" value="Unassembled WGS sequence"/>
</dbReference>
<proteinExistence type="inferred from homology"/>
<gene>
    <name evidence="2" type="ORF">AB1207_23950</name>
</gene>
<evidence type="ECO:0000313" key="2">
    <source>
        <dbReference type="EMBL" id="MEW9267805.1"/>
    </source>
</evidence>
<evidence type="ECO:0000256" key="1">
    <source>
        <dbReference type="ARBA" id="ARBA00005721"/>
    </source>
</evidence>
<dbReference type="EMBL" id="JBFNQN010000024">
    <property type="protein sequence ID" value="MEW9267805.1"/>
    <property type="molecule type" value="Genomic_DNA"/>
</dbReference>
<protein>
    <submittedName>
        <fullName evidence="2">Asp23/Gls24 family envelope stress response protein</fullName>
    </submittedName>
</protein>
<dbReference type="Pfam" id="PF03780">
    <property type="entry name" value="Asp23"/>
    <property type="match status" value="1"/>
</dbReference>
<comment type="similarity">
    <text evidence="1">Belongs to the asp23 family.</text>
</comment>
<accession>A0ABV3PE72</accession>
<evidence type="ECO:0000313" key="3">
    <source>
        <dbReference type="Proteomes" id="UP001555826"/>
    </source>
</evidence>
<reference evidence="2 3" key="1">
    <citation type="submission" date="2024-07" db="EMBL/GenBank/DDBJ databases">
        <authorList>
            <person name="Thanompreechachai J."/>
            <person name="Duangmal K."/>
        </authorList>
    </citation>
    <scope>NUCLEOTIDE SEQUENCE [LARGE SCALE GENOMIC DNA]</scope>
    <source>
        <strain evidence="2 3">KCTC 19886</strain>
    </source>
</reference>
<keyword evidence="3" id="KW-1185">Reference proteome</keyword>
<dbReference type="InterPro" id="IPR005531">
    <property type="entry name" value="Asp23"/>
</dbReference>